<evidence type="ECO:0000313" key="1">
    <source>
        <dbReference type="EMBL" id="QJA94825.1"/>
    </source>
</evidence>
<proteinExistence type="predicted"/>
<name>A0A6M3LQ71_9ZZZZ</name>
<protein>
    <submittedName>
        <fullName evidence="1">Uncharacterized protein</fullName>
    </submittedName>
</protein>
<accession>A0A6M3LQ71</accession>
<dbReference type="AlphaFoldDB" id="A0A6M3LQ71"/>
<sequence>MSTQATRPPDIADIRKQLGLAARHLTAANGELRADRCISQIIYALTFTLEALWSAFPPEYPKEPAP</sequence>
<organism evidence="1">
    <name type="scientific">viral metagenome</name>
    <dbReference type="NCBI Taxonomy" id="1070528"/>
    <lineage>
        <taxon>unclassified sequences</taxon>
        <taxon>metagenomes</taxon>
        <taxon>organismal metagenomes</taxon>
    </lineage>
</organism>
<dbReference type="EMBL" id="MT143263">
    <property type="protein sequence ID" value="QJA94825.1"/>
    <property type="molecule type" value="Genomic_DNA"/>
</dbReference>
<reference evidence="1" key="1">
    <citation type="submission" date="2020-03" db="EMBL/GenBank/DDBJ databases">
        <title>The deep terrestrial virosphere.</title>
        <authorList>
            <person name="Holmfeldt K."/>
            <person name="Nilsson E."/>
            <person name="Simone D."/>
            <person name="Lopez-Fernandez M."/>
            <person name="Wu X."/>
            <person name="de Brujin I."/>
            <person name="Lundin D."/>
            <person name="Andersson A."/>
            <person name="Bertilsson S."/>
            <person name="Dopson M."/>
        </authorList>
    </citation>
    <scope>NUCLEOTIDE SEQUENCE</scope>
    <source>
        <strain evidence="1">MM415B03731</strain>
    </source>
</reference>
<gene>
    <name evidence="1" type="ORF">MM415B03731_0010</name>
</gene>